<feature type="transmembrane region" description="Helical" evidence="2">
    <location>
        <begin position="284"/>
        <end position="300"/>
    </location>
</feature>
<keyword evidence="4" id="KW-1185">Reference proteome</keyword>
<dbReference type="InterPro" id="IPR016024">
    <property type="entry name" value="ARM-type_fold"/>
</dbReference>
<evidence type="ECO:0000256" key="2">
    <source>
        <dbReference type="SAM" id="Phobius"/>
    </source>
</evidence>
<accession>A0A2P6NTX0</accession>
<dbReference type="InParanoid" id="A0A2P6NTX0"/>
<name>A0A2P6NTX0_9EUKA</name>
<proteinExistence type="predicted"/>
<organism evidence="3 4">
    <name type="scientific">Planoprotostelium fungivorum</name>
    <dbReference type="NCBI Taxonomy" id="1890364"/>
    <lineage>
        <taxon>Eukaryota</taxon>
        <taxon>Amoebozoa</taxon>
        <taxon>Evosea</taxon>
        <taxon>Variosea</taxon>
        <taxon>Cavosteliida</taxon>
        <taxon>Cavosteliaceae</taxon>
        <taxon>Planoprotostelium</taxon>
    </lineage>
</organism>
<protein>
    <submittedName>
        <fullName evidence="3">Uncharacterized protein</fullName>
    </submittedName>
</protein>
<keyword evidence="2" id="KW-0812">Transmembrane</keyword>
<feature type="transmembrane region" description="Helical" evidence="2">
    <location>
        <begin position="339"/>
        <end position="358"/>
    </location>
</feature>
<dbReference type="Proteomes" id="UP000241769">
    <property type="component" value="Unassembled WGS sequence"/>
</dbReference>
<keyword evidence="2" id="KW-1133">Transmembrane helix</keyword>
<dbReference type="InterPro" id="IPR011989">
    <property type="entry name" value="ARM-like"/>
</dbReference>
<dbReference type="AlphaFoldDB" id="A0A2P6NTX0"/>
<evidence type="ECO:0000313" key="3">
    <source>
        <dbReference type="EMBL" id="PRP87386.1"/>
    </source>
</evidence>
<comment type="caution">
    <text evidence="3">The sequence shown here is derived from an EMBL/GenBank/DDBJ whole genome shotgun (WGS) entry which is preliminary data.</text>
</comment>
<dbReference type="Gene3D" id="1.25.10.10">
    <property type="entry name" value="Leucine-rich Repeat Variant"/>
    <property type="match status" value="1"/>
</dbReference>
<evidence type="ECO:0000256" key="1">
    <source>
        <dbReference type="SAM" id="MobiDB-lite"/>
    </source>
</evidence>
<feature type="transmembrane region" description="Helical" evidence="2">
    <location>
        <begin position="61"/>
        <end position="82"/>
    </location>
</feature>
<keyword evidence="2" id="KW-0472">Membrane</keyword>
<evidence type="ECO:0000313" key="4">
    <source>
        <dbReference type="Proteomes" id="UP000241769"/>
    </source>
</evidence>
<feature type="transmembrane region" description="Helical" evidence="2">
    <location>
        <begin position="306"/>
        <end position="327"/>
    </location>
</feature>
<dbReference type="SUPFAM" id="SSF48371">
    <property type="entry name" value="ARM repeat"/>
    <property type="match status" value="1"/>
</dbReference>
<feature type="compositionally biased region" description="Polar residues" evidence="1">
    <location>
        <begin position="635"/>
        <end position="647"/>
    </location>
</feature>
<feature type="region of interest" description="Disordered" evidence="1">
    <location>
        <begin position="609"/>
        <end position="647"/>
    </location>
</feature>
<feature type="transmembrane region" description="Helical" evidence="2">
    <location>
        <begin position="102"/>
        <end position="129"/>
    </location>
</feature>
<dbReference type="EMBL" id="MDYQ01000020">
    <property type="protein sequence ID" value="PRP87386.1"/>
    <property type="molecule type" value="Genomic_DNA"/>
</dbReference>
<sequence length="647" mass="74245">MNDGLGINYSTAVAPIPLGIFWCLYVGLLGALSIILANRAFSISLEFLVGPRPQVIHSRKIHGMLAILGWIYEAIQTLVLCFSPSIPWNNLQLNLFLDGPVLVVFFFLSLVLYATFGLFFAFSTWPSLLKRYTKHKREQRTILKERDIELQMIEEESSLKLLTDEEQVERMNGAIEQSKTEGRKTSPVTRIERVRDTIKWLGCTLFFDWFLIPFVCLNFQNVPEVQWSALSSPSAFTCWSNYNLLLAVLSVCLMLFVLPLSYLWSIQRNAMDWDFLSRPSSGPIIVTYKALLASITVLLPSGWPHIIILFSLLLFNTGIRFFMPPIIGHQNQFNHIRGGILAGPLWGALMGVVVMGVNDSSFDALTIVFWVGLVPTMYLVFRISRWWENRRTPSMERLLDKMSYKDPPRKMRTVVHHLRRISILDRRRFDVYKSGRLRKFITLTALLNDDSIRWMAIDTMSNFVLNAENIGVYVLEDKLDMIIAMGIRATEDEERMKIARLLANLSSIDDTGEMVSNTPNTVEFVNLCLSSHDAKLREQVLRLILHISQFDHPLSKVLGLRVARHLVDVSHSCLPRTRRLAAQSFLNFAHRAIKEQKVEDRSILPWVKKMSVPTNEQDPEPQMTFSRRPMRPKAPSSQTLSPDSDWR</sequence>
<reference evidence="3 4" key="1">
    <citation type="journal article" date="2018" name="Genome Biol. Evol.">
        <title>Multiple Roots of Fruiting Body Formation in Amoebozoa.</title>
        <authorList>
            <person name="Hillmann F."/>
            <person name="Forbes G."/>
            <person name="Novohradska S."/>
            <person name="Ferling I."/>
            <person name="Riege K."/>
            <person name="Groth M."/>
            <person name="Westermann M."/>
            <person name="Marz M."/>
            <person name="Spaller T."/>
            <person name="Winckler T."/>
            <person name="Schaap P."/>
            <person name="Glockner G."/>
        </authorList>
    </citation>
    <scope>NUCLEOTIDE SEQUENCE [LARGE SCALE GENOMIC DNA]</scope>
    <source>
        <strain evidence="3 4">Jena</strain>
    </source>
</reference>
<feature type="transmembrane region" description="Helical" evidence="2">
    <location>
        <begin position="364"/>
        <end position="381"/>
    </location>
</feature>
<feature type="transmembrane region" description="Helical" evidence="2">
    <location>
        <begin position="200"/>
        <end position="222"/>
    </location>
</feature>
<feature type="non-terminal residue" evidence="3">
    <location>
        <position position="647"/>
    </location>
</feature>
<feature type="transmembrane region" description="Helical" evidence="2">
    <location>
        <begin position="242"/>
        <end position="264"/>
    </location>
</feature>
<gene>
    <name evidence="3" type="ORF">PROFUN_00597</name>
</gene>
<feature type="transmembrane region" description="Helical" evidence="2">
    <location>
        <begin position="19"/>
        <end position="41"/>
    </location>
</feature>